<proteinExistence type="inferred from homology"/>
<dbReference type="InterPro" id="IPR006076">
    <property type="entry name" value="FAD-dep_OxRdtase"/>
</dbReference>
<protein>
    <recommendedName>
        <fullName evidence="8">L-2-hydroxyglutarate dehydrogenase, mitochondrial</fullName>
        <ecNumber evidence="7">1.1.99.2</ecNumber>
    </recommendedName>
</protein>
<organism evidence="10 11">
    <name type="scientific">Pongo abelii</name>
    <name type="common">Sumatran orangutan</name>
    <name type="synonym">Pongo pygmaeus abelii</name>
    <dbReference type="NCBI Taxonomy" id="9601"/>
    <lineage>
        <taxon>Eukaryota</taxon>
        <taxon>Metazoa</taxon>
        <taxon>Chordata</taxon>
        <taxon>Craniata</taxon>
        <taxon>Vertebrata</taxon>
        <taxon>Euteleostomi</taxon>
        <taxon>Mammalia</taxon>
        <taxon>Eutheria</taxon>
        <taxon>Euarchontoglires</taxon>
        <taxon>Primates</taxon>
        <taxon>Haplorrhini</taxon>
        <taxon>Catarrhini</taxon>
        <taxon>Hominidae</taxon>
        <taxon>Pongo</taxon>
    </lineage>
</organism>
<evidence type="ECO:0000256" key="1">
    <source>
        <dbReference type="ARBA" id="ARBA00001974"/>
    </source>
</evidence>
<evidence type="ECO:0000256" key="8">
    <source>
        <dbReference type="ARBA" id="ARBA00041137"/>
    </source>
</evidence>
<comment type="similarity">
    <text evidence="6">Belongs to the L2HGDH family.</text>
</comment>
<evidence type="ECO:0000256" key="2">
    <source>
        <dbReference type="ARBA" id="ARBA00022630"/>
    </source>
</evidence>
<dbReference type="GO" id="GO:0047545">
    <property type="term" value="F:(S)-2-hydroxyglutarate dehydrogenase activity"/>
    <property type="evidence" value="ECO:0007669"/>
    <property type="project" value="UniProtKB-EC"/>
</dbReference>
<dbReference type="NCBIfam" id="NF008726">
    <property type="entry name" value="PRK11728.1"/>
    <property type="match status" value="1"/>
</dbReference>
<evidence type="ECO:0000256" key="5">
    <source>
        <dbReference type="ARBA" id="ARBA00036066"/>
    </source>
</evidence>
<keyword evidence="2" id="KW-0285">Flavoprotein</keyword>
<dbReference type="PANTHER" id="PTHR43104:SF2">
    <property type="entry name" value="L-2-HYDROXYGLUTARATE DEHYDROGENASE, MITOCHONDRIAL"/>
    <property type="match status" value="1"/>
</dbReference>
<dbReference type="PANTHER" id="PTHR43104">
    <property type="entry name" value="L-2-HYDROXYGLUTARATE DEHYDROGENASE, MITOCHONDRIAL"/>
    <property type="match status" value="1"/>
</dbReference>
<dbReference type="GeneTree" id="ENSGT00490000043421"/>
<reference evidence="10" key="2">
    <citation type="submission" date="2025-08" db="UniProtKB">
        <authorList>
            <consortium name="Ensembl"/>
        </authorList>
    </citation>
    <scope>IDENTIFICATION</scope>
</reference>
<evidence type="ECO:0000256" key="4">
    <source>
        <dbReference type="ARBA" id="ARBA00023002"/>
    </source>
</evidence>
<keyword evidence="4" id="KW-0560">Oxidoreductase</keyword>
<dbReference type="Gene3D" id="3.30.9.10">
    <property type="entry name" value="D-Amino Acid Oxidase, subunit A, domain 2"/>
    <property type="match status" value="1"/>
</dbReference>
<dbReference type="AlphaFoldDB" id="A0A8I5THN9"/>
<evidence type="ECO:0000256" key="7">
    <source>
        <dbReference type="ARBA" id="ARBA00038878"/>
    </source>
</evidence>
<evidence type="ECO:0000256" key="3">
    <source>
        <dbReference type="ARBA" id="ARBA00022827"/>
    </source>
</evidence>
<reference evidence="10 11" key="1">
    <citation type="submission" date="2008-02" db="EMBL/GenBank/DDBJ databases">
        <title>A 6x draft sequence assembly of the Pongo pygmaeus abelii genome.</title>
        <authorList>
            <person name="Wilson R.K."/>
            <person name="Mardis E."/>
        </authorList>
    </citation>
    <scope>NUCLEOTIDE SEQUENCE [LARGE SCALE GENOMIC DNA]</scope>
</reference>
<evidence type="ECO:0000313" key="11">
    <source>
        <dbReference type="Proteomes" id="UP000001595"/>
    </source>
</evidence>
<dbReference type="InterPro" id="IPR036188">
    <property type="entry name" value="FAD/NAD-bd_sf"/>
</dbReference>
<evidence type="ECO:0000256" key="6">
    <source>
        <dbReference type="ARBA" id="ARBA00037941"/>
    </source>
</evidence>
<dbReference type="Gene3D" id="3.50.50.60">
    <property type="entry name" value="FAD/NAD(P)-binding domain"/>
    <property type="match status" value="1"/>
</dbReference>
<evidence type="ECO:0000259" key="9">
    <source>
        <dbReference type="Pfam" id="PF01266"/>
    </source>
</evidence>
<dbReference type="Pfam" id="PF01266">
    <property type="entry name" value="DAO"/>
    <property type="match status" value="1"/>
</dbReference>
<accession>A0A8I5THN9</accession>
<keyword evidence="11" id="KW-1185">Reference proteome</keyword>
<comment type="catalytic activity">
    <reaction evidence="5">
        <text>(S)-2-hydroxyglutarate + A = 2-oxoglutarate + AH2</text>
        <dbReference type="Rhea" id="RHEA:21252"/>
        <dbReference type="ChEBI" id="CHEBI:13193"/>
        <dbReference type="ChEBI" id="CHEBI:16782"/>
        <dbReference type="ChEBI" id="CHEBI:16810"/>
        <dbReference type="ChEBI" id="CHEBI:17499"/>
        <dbReference type="EC" id="1.1.99.2"/>
    </reaction>
</comment>
<evidence type="ECO:0000313" key="10">
    <source>
        <dbReference type="Ensembl" id="ENSPPYP00000032573.1"/>
    </source>
</evidence>
<name>A0A8I5THN9_PONAB</name>
<comment type="cofactor">
    <cofactor evidence="1">
        <name>FAD</name>
        <dbReference type="ChEBI" id="CHEBI:57692"/>
    </cofactor>
</comment>
<feature type="domain" description="FAD dependent oxidoreductase" evidence="9">
    <location>
        <begin position="50"/>
        <end position="411"/>
    </location>
</feature>
<dbReference type="EC" id="1.1.99.2" evidence="7"/>
<keyword evidence="3" id="KW-0274">FAD</keyword>
<dbReference type="SUPFAM" id="SSF51905">
    <property type="entry name" value="FAD/NAD(P)-binding domain"/>
    <property type="match status" value="1"/>
</dbReference>
<dbReference type="Ensembl" id="ENSPPYT00000054193.1">
    <property type="protein sequence ID" value="ENSPPYP00000032573.1"/>
    <property type="gene ID" value="ENSPPYG00000005800.3"/>
</dbReference>
<gene>
    <name evidence="10" type="primary">L2HGDH</name>
</gene>
<reference evidence="10" key="3">
    <citation type="submission" date="2025-09" db="UniProtKB">
        <authorList>
            <consortium name="Ensembl"/>
        </authorList>
    </citation>
    <scope>IDENTIFICATION</scope>
</reference>
<sequence length="419" mass="45532">MVPALRYLVGACGRARGGFAGDFPGASGLASGRPRPLCGGSRSASTSSFDIVIVGGGIVGLASARALILRHPSLSIGVLEKEKDLAVHQTGHNSGVIHSGIYYKPESLKAKLCVQGAALLYEYCQQKGISYKQCGKLIVAVEQEEIPRLQALYERGLQNGVQGLRLIQQDDIKKKEPYCRGLMAIDCPHTGIVDYRQVALSFAQDFQDAGGSVLTNFEVKDIEMAKESLSRSIDGMQYPIVIKNIKGEEIRCQYVVTCAGLYSDRISELSGCSPDPRIVPFRGDYLLLKPEKCYLVKGNIYPVPDSRFPFLGVHFTPRMDGSIWLGPNAVLAFKREGYRPFDFSATDVMDIIINRGPAGVRAQALDRDGNLVDDFVFDAGVGDIGNRILHVRNAPSPAATSSIAISGMIADEVQQRFEL</sequence>
<dbReference type="Proteomes" id="UP000001595">
    <property type="component" value="Chromosome 14"/>
</dbReference>